<reference evidence="5 6" key="1">
    <citation type="submission" date="2018-02" db="EMBL/GenBank/DDBJ databases">
        <title>Draft genome sequence of Streptococcus oricebi CCUG 70868T type strain.</title>
        <authorList>
            <person name="Mendez V."/>
            <person name="Salva-Serra F."/>
            <person name="Jaen-Luchoro D."/>
            <person name="Gonzales-Siles L."/>
            <person name="Karlsson R."/>
            <person name="Engstrom-Jakobsson H."/>
            <person name="Busquets A."/>
            <person name="Gomila M."/>
            <person name="Pineiro-Iglesias B."/>
            <person name="Bennasar-Figueras A."/>
            <person name="Seeger M."/>
            <person name="Moore E."/>
        </authorList>
    </citation>
    <scope>NUCLEOTIDE SEQUENCE [LARGE SCALE GENOMIC DNA]</scope>
    <source>
        <strain evidence="5 6">CCUG 70868</strain>
    </source>
</reference>
<dbReference type="RefSeq" id="WP_209627519.1">
    <property type="nucleotide sequence ID" value="NZ_PRDG01000002.1"/>
</dbReference>
<accession>A0ABS5B2I8</accession>
<evidence type="ECO:0000256" key="2">
    <source>
        <dbReference type="SAM" id="MobiDB-lite"/>
    </source>
</evidence>
<feature type="chain" id="PRO_5045561208" description="DUF5067 domain-containing protein" evidence="3">
    <location>
        <begin position="22"/>
        <end position="338"/>
    </location>
</feature>
<dbReference type="Proteomes" id="UP001519296">
    <property type="component" value="Unassembled WGS sequence"/>
</dbReference>
<feature type="signal peptide" evidence="3">
    <location>
        <begin position="1"/>
        <end position="21"/>
    </location>
</feature>
<dbReference type="EMBL" id="PRDG01000002">
    <property type="protein sequence ID" value="MBP2623035.1"/>
    <property type="molecule type" value="Genomic_DNA"/>
</dbReference>
<organism evidence="5 6">
    <name type="scientific">Streptococcus oricebi</name>
    <dbReference type="NCBI Taxonomy" id="1547447"/>
    <lineage>
        <taxon>Bacteria</taxon>
        <taxon>Bacillati</taxon>
        <taxon>Bacillota</taxon>
        <taxon>Bacilli</taxon>
        <taxon>Lactobacillales</taxon>
        <taxon>Streptococcaceae</taxon>
        <taxon>Streptococcus</taxon>
    </lineage>
</organism>
<feature type="region of interest" description="Disordered" evidence="2">
    <location>
        <begin position="189"/>
        <end position="212"/>
    </location>
</feature>
<protein>
    <recommendedName>
        <fullName evidence="4">DUF5067 domain-containing protein</fullName>
    </recommendedName>
</protein>
<evidence type="ECO:0000256" key="3">
    <source>
        <dbReference type="SAM" id="SignalP"/>
    </source>
</evidence>
<feature type="compositionally biased region" description="Low complexity" evidence="2">
    <location>
        <begin position="189"/>
        <end position="198"/>
    </location>
</feature>
<evidence type="ECO:0000313" key="6">
    <source>
        <dbReference type="Proteomes" id="UP001519296"/>
    </source>
</evidence>
<name>A0ABS5B2I8_9STRE</name>
<dbReference type="InterPro" id="IPR031989">
    <property type="entry name" value="DUF5067"/>
</dbReference>
<dbReference type="Gene3D" id="2.60.40.1240">
    <property type="match status" value="1"/>
</dbReference>
<dbReference type="InterPro" id="IPR029050">
    <property type="entry name" value="Immunoprotect_excell_Ig-like"/>
</dbReference>
<keyword evidence="6" id="KW-1185">Reference proteome</keyword>
<proteinExistence type="predicted"/>
<comment type="caution">
    <text evidence="5">The sequence shown here is derived from an EMBL/GenBank/DDBJ whole genome shotgun (WGS) entry which is preliminary data.</text>
</comment>
<feature type="domain" description="DUF5067" evidence="4">
    <location>
        <begin position="199"/>
        <end position="324"/>
    </location>
</feature>
<gene>
    <name evidence="5" type="ORF">C4K46_03670</name>
</gene>
<sequence length="338" mass="39285">MKKLKIIALFLSILSIFIMSACTNYKTDNSTSTSSQSQNEKKEQKTWTYRGVKFSVPEDWEHKESDDKDTNWFYPSYGMLQIQAKEFDGNFESAFVRQIFKTGLESHERIITRISNEKETSINGKTFFIYDFTYKDDKDAKMTGKMFVFTHNHHLFSFMLGAYDDTNKDYLEDFETLFDSITLEKAETNTSSSSWESSSESKTKKEKASPWNKDTMTLTTSEGILKIDRIERASDYEGKPTIKVYFTLTNKSSREQYAQLLYLKMVNVKQLSENTSNDLQYAISSFDDQEDNHLQDNILPNGTISGVYSYNLEDETHPVVFQFEENYSAVALYTYDLQ</sequence>
<evidence type="ECO:0000256" key="1">
    <source>
        <dbReference type="ARBA" id="ARBA00022729"/>
    </source>
</evidence>
<feature type="compositionally biased region" description="Basic and acidic residues" evidence="2">
    <location>
        <begin position="199"/>
        <end position="208"/>
    </location>
</feature>
<evidence type="ECO:0000259" key="4">
    <source>
        <dbReference type="Pfam" id="PF16729"/>
    </source>
</evidence>
<keyword evidence="1 3" id="KW-0732">Signal</keyword>
<evidence type="ECO:0000313" key="5">
    <source>
        <dbReference type="EMBL" id="MBP2623035.1"/>
    </source>
</evidence>
<dbReference type="Pfam" id="PF16729">
    <property type="entry name" value="DUF5067"/>
    <property type="match status" value="1"/>
</dbReference>
<dbReference type="PROSITE" id="PS51257">
    <property type="entry name" value="PROKAR_LIPOPROTEIN"/>
    <property type="match status" value="1"/>
</dbReference>